<dbReference type="PANTHER" id="PTHR30489:SF0">
    <property type="entry name" value="LIPOPROTEIN-RELEASING SYSTEM TRANSMEMBRANE PROTEIN LOLE"/>
    <property type="match status" value="1"/>
</dbReference>
<dbReference type="AlphaFoldDB" id="A0A9E8MVP7"/>
<sequence length="146" mass="16209">MAEYIRSLVVISSIIIGVWAGVFILSFAWGLYKNNIDESVYKQLSHIQIHHPRFQDENDSKFTITNTNAVVNSLQADDRIASVSSRVIATGMVQSPTTASGVKIYGINPASEITQMRLKESLREGTYFNSGKDNEILIGEKLAEKT</sequence>
<name>A0A9E8MVP7_9FLAO</name>
<dbReference type="Proteomes" id="UP001164705">
    <property type="component" value="Chromosome"/>
</dbReference>
<keyword evidence="1" id="KW-0472">Membrane</keyword>
<evidence type="ECO:0000259" key="2">
    <source>
        <dbReference type="Pfam" id="PF12704"/>
    </source>
</evidence>
<reference evidence="3" key="1">
    <citation type="submission" date="2022-11" db="EMBL/GenBank/DDBJ databases">
        <title>Lacinutrix neustonica HL-RS19T sp. nov., isolated from the surface microlayer sample of brackish Lake Shihwa.</title>
        <authorList>
            <person name="Choi J.Y."/>
            <person name="Hwang C.Y."/>
        </authorList>
    </citation>
    <scope>NUCLEOTIDE SEQUENCE</scope>
    <source>
        <strain evidence="3">HL-RS19</strain>
    </source>
</reference>
<keyword evidence="1" id="KW-1133">Transmembrane helix</keyword>
<proteinExistence type="predicted"/>
<accession>A0A9E8MVP7</accession>
<dbReference type="KEGG" id="lnu:N7U66_01865"/>
<dbReference type="InterPro" id="IPR051447">
    <property type="entry name" value="Lipoprotein-release_system"/>
</dbReference>
<dbReference type="Pfam" id="PF12704">
    <property type="entry name" value="MacB_PCD"/>
    <property type="match status" value="1"/>
</dbReference>
<keyword evidence="1" id="KW-0812">Transmembrane</keyword>
<gene>
    <name evidence="3" type="ORF">N7U66_01865</name>
</gene>
<protein>
    <submittedName>
        <fullName evidence="3">ABC transporter permease</fullName>
    </submittedName>
</protein>
<dbReference type="GO" id="GO:0098797">
    <property type="term" value="C:plasma membrane protein complex"/>
    <property type="evidence" value="ECO:0007669"/>
    <property type="project" value="TreeGrafter"/>
</dbReference>
<evidence type="ECO:0000313" key="4">
    <source>
        <dbReference type="Proteomes" id="UP001164705"/>
    </source>
</evidence>
<dbReference type="InterPro" id="IPR025857">
    <property type="entry name" value="MacB_PCD"/>
</dbReference>
<dbReference type="EMBL" id="CP113088">
    <property type="protein sequence ID" value="WAC02482.1"/>
    <property type="molecule type" value="Genomic_DNA"/>
</dbReference>
<dbReference type="PANTHER" id="PTHR30489">
    <property type="entry name" value="LIPOPROTEIN-RELEASING SYSTEM TRANSMEMBRANE PROTEIN LOLE"/>
    <property type="match status" value="1"/>
</dbReference>
<feature type="transmembrane region" description="Helical" evidence="1">
    <location>
        <begin position="7"/>
        <end position="32"/>
    </location>
</feature>
<feature type="domain" description="MacB-like periplasmic core" evidence="2">
    <location>
        <begin position="7"/>
        <end position="145"/>
    </location>
</feature>
<organism evidence="3 4">
    <name type="scientific">Lacinutrix neustonica</name>
    <dbReference type="NCBI Taxonomy" id="2980107"/>
    <lineage>
        <taxon>Bacteria</taxon>
        <taxon>Pseudomonadati</taxon>
        <taxon>Bacteroidota</taxon>
        <taxon>Flavobacteriia</taxon>
        <taxon>Flavobacteriales</taxon>
        <taxon>Flavobacteriaceae</taxon>
        <taxon>Lacinutrix</taxon>
    </lineage>
</organism>
<evidence type="ECO:0000313" key="3">
    <source>
        <dbReference type="EMBL" id="WAC02482.1"/>
    </source>
</evidence>
<dbReference type="GO" id="GO:0044874">
    <property type="term" value="P:lipoprotein localization to outer membrane"/>
    <property type="evidence" value="ECO:0007669"/>
    <property type="project" value="TreeGrafter"/>
</dbReference>
<dbReference type="RefSeq" id="WP_267677080.1">
    <property type="nucleotide sequence ID" value="NZ_CP113088.1"/>
</dbReference>
<keyword evidence="4" id="KW-1185">Reference proteome</keyword>
<evidence type="ECO:0000256" key="1">
    <source>
        <dbReference type="SAM" id="Phobius"/>
    </source>
</evidence>